<evidence type="ECO:0000313" key="4">
    <source>
        <dbReference type="EMBL" id="CAH8244071.1"/>
    </source>
</evidence>
<proteinExistence type="predicted"/>
<feature type="domain" description="Transposase InsH N-terminal" evidence="2">
    <location>
        <begin position="17"/>
        <end position="113"/>
    </location>
</feature>
<comment type="caution">
    <text evidence="4">The sequence shown here is derived from an EMBL/GenBank/DDBJ whole genome shotgun (WGS) entry which is preliminary data.</text>
</comment>
<dbReference type="EMBL" id="CALYLO010000001">
    <property type="protein sequence ID" value="CAH8244071.1"/>
    <property type="molecule type" value="Genomic_DNA"/>
</dbReference>
<dbReference type="Pfam" id="PF13751">
    <property type="entry name" value="DDE_Tnp_1_6"/>
    <property type="match status" value="1"/>
</dbReference>
<dbReference type="RefSeq" id="WP_261944690.1">
    <property type="nucleotide sequence ID" value="NZ_AP031292.1"/>
</dbReference>
<reference evidence="4" key="1">
    <citation type="submission" date="2022-06" db="EMBL/GenBank/DDBJ databases">
        <authorList>
            <person name="Dietemann V."/>
            <person name="Ory F."/>
            <person name="Dainat B."/>
            <person name="Oberhansli S."/>
        </authorList>
    </citation>
    <scope>NUCLEOTIDE SEQUENCE</scope>
    <source>
        <strain evidence="4">Ena-SAMPLE-TAB-26-04-2022-14:26:32:270-5432</strain>
    </source>
</reference>
<gene>
    <name evidence="4" type="ORF">WJ0W_001310</name>
</gene>
<evidence type="ECO:0000313" key="5">
    <source>
        <dbReference type="Proteomes" id="UP001154322"/>
    </source>
</evidence>
<dbReference type="Pfam" id="PF05598">
    <property type="entry name" value="DUF772"/>
    <property type="match status" value="1"/>
</dbReference>
<sequence length="452" mass="52705">MLYTNDPNPQLDYELVCLEHMVAPDHLLRHIDKHIDFTFILDLVRPYYSESNGRPSVDPIVFFKMLLIGYLYNIRSERELERVVNDSLAFRWFLRLGLSGKAPDHSIFSWNRKNRFKDTTIFQDIFDNIVQQAIQHNMVGGRLLFTDSTHIKANANNGRYEKREVTCTPYEYLQELEQAVNEDRVAFGKKPLPPKEEAETKEQKVSLTDPESGNLNRDGKPEGFHYLDHRTVDHKYNVITDCYVTPGNVNDSVVYVDRLLHQIEKFGWEKSLEAVALDSGYMTAYVCYRTNKLNITAVIPERSTREHGVFPKEKFHYDAEKNVFICPNQQELTYRTTTRKGFRDYKSDPKQCAACPLLSKCNENKNKQRTIQRHIWEEHKEKVVQNFQSESGKAVYALRAQTIERSFADAKVLHGLRYCRFRGRDKVQEQVLMTATAQNIKKIATHLARRVG</sequence>
<dbReference type="PANTHER" id="PTHR33408">
    <property type="entry name" value="TRANSPOSASE"/>
    <property type="match status" value="1"/>
</dbReference>
<dbReference type="InterPro" id="IPR025668">
    <property type="entry name" value="Tnp_DDE_dom"/>
</dbReference>
<feature type="domain" description="Transposase DDE" evidence="3">
    <location>
        <begin position="325"/>
        <end position="443"/>
    </location>
</feature>
<keyword evidence="5" id="KW-1185">Reference proteome</keyword>
<dbReference type="InterPro" id="IPR008490">
    <property type="entry name" value="Transposase_InsH_N"/>
</dbReference>
<protein>
    <submittedName>
        <fullName evidence="4">IS1182 family transposase</fullName>
    </submittedName>
</protein>
<evidence type="ECO:0000259" key="3">
    <source>
        <dbReference type="Pfam" id="PF13751"/>
    </source>
</evidence>
<feature type="region of interest" description="Disordered" evidence="1">
    <location>
        <begin position="188"/>
        <end position="222"/>
    </location>
</feature>
<organism evidence="4 5">
    <name type="scientific">Paenibacillus melissococcoides</name>
    <dbReference type="NCBI Taxonomy" id="2912268"/>
    <lineage>
        <taxon>Bacteria</taxon>
        <taxon>Bacillati</taxon>
        <taxon>Bacillota</taxon>
        <taxon>Bacilli</taxon>
        <taxon>Bacillales</taxon>
        <taxon>Paenibacillaceae</taxon>
        <taxon>Paenibacillus</taxon>
    </lineage>
</organism>
<dbReference type="NCBIfam" id="NF033551">
    <property type="entry name" value="transpos_IS1182"/>
    <property type="match status" value="1"/>
</dbReference>
<name>A0ABM9FXW8_9BACL</name>
<evidence type="ECO:0000259" key="2">
    <source>
        <dbReference type="Pfam" id="PF05598"/>
    </source>
</evidence>
<dbReference type="InterPro" id="IPR047629">
    <property type="entry name" value="IS1182_transpos"/>
</dbReference>
<accession>A0ABM9FXW8</accession>
<feature type="compositionally biased region" description="Polar residues" evidence="1">
    <location>
        <begin position="205"/>
        <end position="215"/>
    </location>
</feature>
<dbReference type="Proteomes" id="UP001154322">
    <property type="component" value="Unassembled WGS sequence"/>
</dbReference>
<feature type="compositionally biased region" description="Basic and acidic residues" evidence="1">
    <location>
        <begin position="193"/>
        <end position="204"/>
    </location>
</feature>
<evidence type="ECO:0000256" key="1">
    <source>
        <dbReference type="SAM" id="MobiDB-lite"/>
    </source>
</evidence>